<dbReference type="EMBL" id="CP035491">
    <property type="protein sequence ID" value="QAY72851.1"/>
    <property type="molecule type" value="Genomic_DNA"/>
</dbReference>
<evidence type="ECO:0000256" key="3">
    <source>
        <dbReference type="ARBA" id="ARBA00022741"/>
    </source>
</evidence>
<dbReference type="AlphaFoldDB" id="A0A4V0YGY7"/>
<dbReference type="KEGG" id="agf:ET445_05335"/>
<sequence length="531" mass="56102">MVHSTLPDVEIPDVSVYDFLFGDLDEARLDTVAIIDGTTGAETTYRTLIAHIDLFAGALAARGIGVGDVVAVLCPNVPAFATVFHGILRAGATATTINSLYTPEEIGKQLTDAGARWLVTVSPLLPGASAAAAALGIPDEQVIVLDGAEGHPSLAQLLGEGNPAPDVSFDPATHLAVLPYSSGTTGLPKGVMLTHRNLVANVTQSRAVIGLAEGDRVLAVLPFFHIYGMTVLLNFALRQHAVLVTMPRFDLADFLRVVSVHRTTWVFIAPPIAVALAKHPLVDEYDLSSIKVVFSGAAPLDAALADHVAARLGCAVRQGYGMTETSPVTHVIPLERDDLDRSSIGVLLPSTEARVVDPETGVDHVPGADGEPSEPGELWIRGPQVMAGYLNKPEATADMLDADGWLHTGDIATVTGEGVFRIVDRLKELIKYKGYQVAPAVLEAVLLGHDAIADAAVIGVLDDDAQEVPKAFVVPQPGATLSEDDVIAHVAAHVAPHEKVRVVEFVEQIPKSSSGKILRKDLRARERAAQG</sequence>
<dbReference type="InterPro" id="IPR025110">
    <property type="entry name" value="AMP-bd_C"/>
</dbReference>
<dbReference type="RefSeq" id="WP_129189502.1">
    <property type="nucleotide sequence ID" value="NZ_CP035491.1"/>
</dbReference>
<accession>A0A4V0YGY7</accession>
<dbReference type="OrthoDB" id="9803968at2"/>
<evidence type="ECO:0000313" key="7">
    <source>
        <dbReference type="EMBL" id="QAY72851.1"/>
    </source>
</evidence>
<dbReference type="FunFam" id="3.40.50.12780:FF:000003">
    <property type="entry name" value="Long-chain-fatty-acid--CoA ligase FadD"/>
    <property type="match status" value="1"/>
</dbReference>
<dbReference type="InterPro" id="IPR045851">
    <property type="entry name" value="AMP-bd_C_sf"/>
</dbReference>
<evidence type="ECO:0000256" key="2">
    <source>
        <dbReference type="ARBA" id="ARBA00022598"/>
    </source>
</evidence>
<name>A0A4V0YGY7_9MICO</name>
<evidence type="ECO:0000313" key="8">
    <source>
        <dbReference type="Proteomes" id="UP000291259"/>
    </source>
</evidence>
<dbReference type="Gene3D" id="3.40.50.12780">
    <property type="entry name" value="N-terminal domain of ligase-like"/>
    <property type="match status" value="1"/>
</dbReference>
<dbReference type="Gene3D" id="3.30.300.30">
    <property type="match status" value="1"/>
</dbReference>
<gene>
    <name evidence="7" type="ORF">ET445_05335</name>
</gene>
<dbReference type="FunFam" id="3.30.300.30:FF:000007">
    <property type="entry name" value="4-coumarate--CoA ligase 2"/>
    <property type="match status" value="1"/>
</dbReference>
<evidence type="ECO:0000256" key="4">
    <source>
        <dbReference type="ARBA" id="ARBA00022840"/>
    </source>
</evidence>
<evidence type="ECO:0000259" key="6">
    <source>
        <dbReference type="Pfam" id="PF13193"/>
    </source>
</evidence>
<evidence type="ECO:0000259" key="5">
    <source>
        <dbReference type="Pfam" id="PF00501"/>
    </source>
</evidence>
<dbReference type="InterPro" id="IPR042099">
    <property type="entry name" value="ANL_N_sf"/>
</dbReference>
<dbReference type="PROSITE" id="PS00455">
    <property type="entry name" value="AMP_BINDING"/>
    <property type="match status" value="1"/>
</dbReference>
<feature type="domain" description="AMP-dependent synthetase/ligase" evidence="5">
    <location>
        <begin position="29"/>
        <end position="390"/>
    </location>
</feature>
<dbReference type="PANTHER" id="PTHR24096:SF149">
    <property type="entry name" value="AMP-BINDING DOMAIN-CONTAINING PROTEIN-RELATED"/>
    <property type="match status" value="1"/>
</dbReference>
<reference evidence="7 8" key="1">
    <citation type="submission" date="2019-01" db="EMBL/GenBank/DDBJ databases">
        <title>Genome sequencing of strain FW100M-8.</title>
        <authorList>
            <person name="Heo J."/>
            <person name="Kim S.-J."/>
            <person name="Kim J.-S."/>
            <person name="Hong S.-B."/>
            <person name="Kwon S.-W."/>
        </authorList>
    </citation>
    <scope>NUCLEOTIDE SEQUENCE [LARGE SCALE GENOMIC DNA]</scope>
    <source>
        <strain evidence="7 8">FW100M-8</strain>
    </source>
</reference>
<dbReference type="PANTHER" id="PTHR24096">
    <property type="entry name" value="LONG-CHAIN-FATTY-ACID--COA LIGASE"/>
    <property type="match status" value="1"/>
</dbReference>
<dbReference type="SUPFAM" id="SSF56801">
    <property type="entry name" value="Acetyl-CoA synthetase-like"/>
    <property type="match status" value="1"/>
</dbReference>
<dbReference type="Pfam" id="PF13193">
    <property type="entry name" value="AMP-binding_C"/>
    <property type="match status" value="1"/>
</dbReference>
<proteinExistence type="inferred from homology"/>
<dbReference type="GO" id="GO:0005524">
    <property type="term" value="F:ATP binding"/>
    <property type="evidence" value="ECO:0007669"/>
    <property type="project" value="UniProtKB-KW"/>
</dbReference>
<keyword evidence="3" id="KW-0547">Nucleotide-binding</keyword>
<keyword evidence="2 7" id="KW-0436">Ligase</keyword>
<dbReference type="Proteomes" id="UP000291259">
    <property type="component" value="Chromosome"/>
</dbReference>
<organism evidence="7 8">
    <name type="scientific">Agromyces protaetiae</name>
    <dbReference type="NCBI Taxonomy" id="2509455"/>
    <lineage>
        <taxon>Bacteria</taxon>
        <taxon>Bacillati</taxon>
        <taxon>Actinomycetota</taxon>
        <taxon>Actinomycetes</taxon>
        <taxon>Micrococcales</taxon>
        <taxon>Microbacteriaceae</taxon>
        <taxon>Agromyces</taxon>
    </lineage>
</organism>
<protein>
    <submittedName>
        <fullName evidence="7">4-coumarate--CoA ligase family protein</fullName>
    </submittedName>
</protein>
<dbReference type="Pfam" id="PF00501">
    <property type="entry name" value="AMP-binding"/>
    <property type="match status" value="1"/>
</dbReference>
<dbReference type="InterPro" id="IPR000873">
    <property type="entry name" value="AMP-dep_synth/lig_dom"/>
</dbReference>
<dbReference type="InterPro" id="IPR020845">
    <property type="entry name" value="AMP-binding_CS"/>
</dbReference>
<feature type="domain" description="AMP-binding enzyme C-terminal" evidence="6">
    <location>
        <begin position="442"/>
        <end position="516"/>
    </location>
</feature>
<evidence type="ECO:0000256" key="1">
    <source>
        <dbReference type="ARBA" id="ARBA00006432"/>
    </source>
</evidence>
<keyword evidence="8" id="KW-1185">Reference proteome</keyword>
<dbReference type="GO" id="GO:0016405">
    <property type="term" value="F:CoA-ligase activity"/>
    <property type="evidence" value="ECO:0007669"/>
    <property type="project" value="TreeGrafter"/>
</dbReference>
<comment type="similarity">
    <text evidence="1">Belongs to the ATP-dependent AMP-binding enzyme family.</text>
</comment>
<keyword evidence="4" id="KW-0067">ATP-binding</keyword>